<evidence type="ECO:0000313" key="2">
    <source>
        <dbReference type="EMBL" id="CAG8564424.1"/>
    </source>
</evidence>
<organism evidence="2 3">
    <name type="scientific">Ambispora leptoticha</name>
    <dbReference type="NCBI Taxonomy" id="144679"/>
    <lineage>
        <taxon>Eukaryota</taxon>
        <taxon>Fungi</taxon>
        <taxon>Fungi incertae sedis</taxon>
        <taxon>Mucoromycota</taxon>
        <taxon>Glomeromycotina</taxon>
        <taxon>Glomeromycetes</taxon>
        <taxon>Archaeosporales</taxon>
        <taxon>Ambisporaceae</taxon>
        <taxon>Ambispora</taxon>
    </lineage>
</organism>
<keyword evidence="3" id="KW-1185">Reference proteome</keyword>
<dbReference type="InterPro" id="IPR051888">
    <property type="entry name" value="UPF0148_domain"/>
</dbReference>
<dbReference type="PANTHER" id="PTHR16537:SF1">
    <property type="entry name" value="PROTEIN ZNRD2"/>
    <property type="match status" value="1"/>
</dbReference>
<feature type="non-terminal residue" evidence="2">
    <location>
        <position position="1"/>
    </location>
</feature>
<sequence>MEAEQSELDRTTNAIGKYLLGGWVMTDETCLTPNCNVPLMRSKDSTKWFCVVCDVDPTNANQKPSVSRNSSYTMSQDIPPNTAKINTCDALNPIDENQARQQQSQLASHLIGQHLLQGWALIDEICPLNTCYGVPLVRGRDKKKYCVICKNYFLSESELGESGNFNRIRTNGIGSSSQTFVNGKSKQEKKHDLEEEDIQYSPSKRNKIDCEAQSSQLEKEAERVTLLSSQQNTSNQRISSTISTAGSLETSSNINLSTSIISVEKRTIITMRETLEQLRIKLASSNEPKEIMEICDSIKSCAQALDVLS</sequence>
<dbReference type="PANTHER" id="PTHR16537">
    <property type="entry name" value="SJOEGREN SYNDROME/SCLERODERMA AUTOANTIGEN 1"/>
    <property type="match status" value="1"/>
</dbReference>
<comment type="caution">
    <text evidence="2">The sequence shown here is derived from an EMBL/GenBank/DDBJ whole genome shotgun (WGS) entry which is preliminary data.</text>
</comment>
<dbReference type="EMBL" id="CAJVPS010002284">
    <property type="protein sequence ID" value="CAG8564424.1"/>
    <property type="molecule type" value="Genomic_DNA"/>
</dbReference>
<accession>A0A9N9BI22</accession>
<dbReference type="OrthoDB" id="28939at2759"/>
<dbReference type="InterPro" id="IPR009563">
    <property type="entry name" value="SSSCA1"/>
</dbReference>
<evidence type="ECO:0000313" key="3">
    <source>
        <dbReference type="Proteomes" id="UP000789508"/>
    </source>
</evidence>
<gene>
    <name evidence="2" type="ORF">ALEPTO_LOCUS6508</name>
</gene>
<name>A0A9N9BI22_9GLOM</name>
<dbReference type="Pfam" id="PF06677">
    <property type="entry name" value="Auto_anti-p27"/>
    <property type="match status" value="2"/>
</dbReference>
<feature type="region of interest" description="Disordered" evidence="1">
    <location>
        <begin position="176"/>
        <end position="196"/>
    </location>
</feature>
<dbReference type="AlphaFoldDB" id="A0A9N9BI22"/>
<proteinExistence type="predicted"/>
<dbReference type="Proteomes" id="UP000789508">
    <property type="component" value="Unassembled WGS sequence"/>
</dbReference>
<reference evidence="2" key="1">
    <citation type="submission" date="2021-06" db="EMBL/GenBank/DDBJ databases">
        <authorList>
            <person name="Kallberg Y."/>
            <person name="Tangrot J."/>
            <person name="Rosling A."/>
        </authorList>
    </citation>
    <scope>NUCLEOTIDE SEQUENCE</scope>
    <source>
        <strain evidence="2">FL130A</strain>
    </source>
</reference>
<evidence type="ECO:0000256" key="1">
    <source>
        <dbReference type="SAM" id="MobiDB-lite"/>
    </source>
</evidence>
<protein>
    <submittedName>
        <fullName evidence="2">5989_t:CDS:1</fullName>
    </submittedName>
</protein>